<dbReference type="Gene3D" id="3.30.70.1320">
    <property type="entry name" value="Multidrug efflux transporter AcrB pore domain like"/>
    <property type="match status" value="1"/>
</dbReference>
<dbReference type="SUPFAM" id="SSF82693">
    <property type="entry name" value="Multidrug efflux transporter AcrB pore domain, PN1, PN2, PC1 and PC2 subdomains"/>
    <property type="match status" value="4"/>
</dbReference>
<keyword evidence="11" id="KW-1185">Reference proteome</keyword>
<keyword evidence="6 9" id="KW-0812">Transmembrane</keyword>
<dbReference type="EMBL" id="JSWE01000092">
    <property type="protein sequence ID" value="KIE05606.1"/>
    <property type="molecule type" value="Genomic_DNA"/>
</dbReference>
<dbReference type="RefSeq" id="WP_039455863.1">
    <property type="nucleotide sequence ID" value="NZ_JSWE01000092.1"/>
</dbReference>
<dbReference type="SUPFAM" id="SSF82714">
    <property type="entry name" value="Multidrug efflux transporter AcrB TolC docking domain, DN and DC subdomains"/>
    <property type="match status" value="2"/>
</dbReference>
<dbReference type="InterPro" id="IPR001036">
    <property type="entry name" value="Acrflvin-R"/>
</dbReference>
<name>A0A0C1MZV0_9RICK</name>
<dbReference type="SUPFAM" id="SSF82866">
    <property type="entry name" value="Multidrug efflux transporter AcrB transmembrane domain"/>
    <property type="match status" value="2"/>
</dbReference>
<evidence type="ECO:0000256" key="6">
    <source>
        <dbReference type="ARBA" id="ARBA00022692"/>
    </source>
</evidence>
<evidence type="ECO:0000256" key="1">
    <source>
        <dbReference type="ARBA" id="ARBA00004429"/>
    </source>
</evidence>
<feature type="transmembrane region" description="Helical" evidence="9">
    <location>
        <begin position="895"/>
        <end position="915"/>
    </location>
</feature>
<feature type="transmembrane region" description="Helical" evidence="9">
    <location>
        <begin position="539"/>
        <end position="556"/>
    </location>
</feature>
<keyword evidence="4" id="KW-1003">Cell membrane</keyword>
<evidence type="ECO:0000256" key="2">
    <source>
        <dbReference type="ARBA" id="ARBA00010942"/>
    </source>
</evidence>
<evidence type="ECO:0000256" key="3">
    <source>
        <dbReference type="ARBA" id="ARBA00022448"/>
    </source>
</evidence>
<feature type="transmembrane region" description="Helical" evidence="9">
    <location>
        <begin position="440"/>
        <end position="460"/>
    </location>
</feature>
<dbReference type="Gene3D" id="1.20.1640.10">
    <property type="entry name" value="Multidrug efflux transporter AcrB transmembrane domain"/>
    <property type="match status" value="2"/>
</dbReference>
<dbReference type="STRING" id="86105.NF27_DP01500"/>
<keyword evidence="8 9" id="KW-0472">Membrane</keyword>
<dbReference type="PATRIC" id="fig|86105.3.peg.698"/>
<dbReference type="InterPro" id="IPR027463">
    <property type="entry name" value="AcrB_DN_DC_subdom"/>
</dbReference>
<comment type="subcellular location">
    <subcellularLocation>
        <location evidence="1 9">Cell inner membrane</location>
        <topology evidence="1 9">Multi-pass membrane protein</topology>
    </subcellularLocation>
</comment>
<dbReference type="NCBIfam" id="NF000282">
    <property type="entry name" value="RND_permease_1"/>
    <property type="match status" value="1"/>
</dbReference>
<evidence type="ECO:0000313" key="11">
    <source>
        <dbReference type="Proteomes" id="UP000031258"/>
    </source>
</evidence>
<dbReference type="GO" id="GO:0042910">
    <property type="term" value="F:xenobiotic transmembrane transporter activity"/>
    <property type="evidence" value="ECO:0007669"/>
    <property type="project" value="TreeGrafter"/>
</dbReference>
<dbReference type="PRINTS" id="PR00702">
    <property type="entry name" value="ACRIFLAVINRP"/>
</dbReference>
<reference evidence="10 11" key="1">
    <citation type="submission" date="2014-11" db="EMBL/GenBank/DDBJ databases">
        <title>A Rickettsiales Symbiont of Amoebae With Ancient Features.</title>
        <authorList>
            <person name="Schulz F."/>
            <person name="Martijn J."/>
            <person name="Wascher F."/>
            <person name="Kostanjsek R."/>
            <person name="Ettema T.J."/>
            <person name="Horn M."/>
        </authorList>
    </citation>
    <scope>NUCLEOTIDE SEQUENCE [LARGE SCALE GENOMIC DNA]</scope>
    <source>
        <strain evidence="10 11">UWC36</strain>
    </source>
</reference>
<proteinExistence type="inferred from homology"/>
<feature type="transmembrane region" description="Helical" evidence="9">
    <location>
        <begin position="568"/>
        <end position="586"/>
    </location>
</feature>
<comment type="caution">
    <text evidence="9">Lacks conserved residue(s) required for the propagation of feature annotation.</text>
</comment>
<keyword evidence="5 9" id="KW-0997">Cell inner membrane</keyword>
<gene>
    <name evidence="10" type="primary">bepE_2</name>
    <name evidence="10" type="ORF">NF27_DP01500</name>
</gene>
<dbReference type="FunFam" id="1.20.1640.10:FF:000001">
    <property type="entry name" value="Efflux pump membrane transporter"/>
    <property type="match status" value="1"/>
</dbReference>
<feature type="transmembrane region" description="Helical" evidence="9">
    <location>
        <begin position="968"/>
        <end position="987"/>
    </location>
</feature>
<feature type="transmembrane region" description="Helical" evidence="9">
    <location>
        <begin position="342"/>
        <end position="361"/>
    </location>
</feature>
<dbReference type="PANTHER" id="PTHR32063:SF13">
    <property type="entry name" value="MULTIDRUG EFFLUX PUMP SUBUNIT ACRB-RELATED"/>
    <property type="match status" value="1"/>
</dbReference>
<keyword evidence="7 9" id="KW-1133">Transmembrane helix</keyword>
<comment type="similarity">
    <text evidence="2 9">Belongs to the resistance-nodulation-cell division (RND) (TC 2.A.6) family.</text>
</comment>
<feature type="transmembrane region" description="Helical" evidence="9">
    <location>
        <begin position="394"/>
        <end position="415"/>
    </location>
</feature>
<feature type="transmembrane region" description="Helical" evidence="9">
    <location>
        <begin position="12"/>
        <end position="31"/>
    </location>
</feature>
<dbReference type="Pfam" id="PF00873">
    <property type="entry name" value="ACR_tran"/>
    <property type="match status" value="1"/>
</dbReference>
<evidence type="ECO:0000256" key="4">
    <source>
        <dbReference type="ARBA" id="ARBA00022475"/>
    </source>
</evidence>
<feature type="transmembrane region" description="Helical" evidence="9">
    <location>
        <begin position="368"/>
        <end position="388"/>
    </location>
</feature>
<keyword evidence="3 9" id="KW-0813">Transport</keyword>
<dbReference type="GO" id="GO:0005886">
    <property type="term" value="C:plasma membrane"/>
    <property type="evidence" value="ECO:0007669"/>
    <property type="project" value="UniProtKB-SubCell"/>
</dbReference>
<organism evidence="10 11">
    <name type="scientific">Candidatus Jidaibacter acanthamoebae</name>
    <dbReference type="NCBI Taxonomy" id="86105"/>
    <lineage>
        <taxon>Bacteria</taxon>
        <taxon>Pseudomonadati</taxon>
        <taxon>Pseudomonadota</taxon>
        <taxon>Alphaproteobacteria</taxon>
        <taxon>Rickettsiales</taxon>
        <taxon>Candidatus Midichloriaceae</taxon>
        <taxon>Candidatus Jidaibacter</taxon>
    </lineage>
</organism>
<evidence type="ECO:0000256" key="8">
    <source>
        <dbReference type="ARBA" id="ARBA00023136"/>
    </source>
</evidence>
<dbReference type="GO" id="GO:0015562">
    <property type="term" value="F:efflux transmembrane transporter activity"/>
    <property type="evidence" value="ECO:0007669"/>
    <property type="project" value="InterPro"/>
</dbReference>
<dbReference type="FunFam" id="3.30.70.1430:FF:000001">
    <property type="entry name" value="Efflux pump membrane transporter"/>
    <property type="match status" value="1"/>
</dbReference>
<dbReference type="Gene3D" id="3.30.70.1440">
    <property type="entry name" value="Multidrug efflux transporter AcrB pore domain"/>
    <property type="match status" value="1"/>
</dbReference>
<accession>A0A0C1MZV0</accession>
<evidence type="ECO:0000256" key="7">
    <source>
        <dbReference type="ARBA" id="ARBA00022989"/>
    </source>
</evidence>
<dbReference type="AlphaFoldDB" id="A0A0C1MZV0"/>
<comment type="caution">
    <text evidence="10">The sequence shown here is derived from an EMBL/GenBank/DDBJ whole genome shotgun (WGS) entry which is preliminary data.</text>
</comment>
<dbReference type="Gene3D" id="3.30.2090.10">
    <property type="entry name" value="Multidrug efflux transporter AcrB TolC docking domain, DN and DC subdomains"/>
    <property type="match status" value="2"/>
</dbReference>
<evidence type="ECO:0000313" key="10">
    <source>
        <dbReference type="EMBL" id="KIE05606.1"/>
    </source>
</evidence>
<dbReference type="PANTHER" id="PTHR32063">
    <property type="match status" value="1"/>
</dbReference>
<evidence type="ECO:0000256" key="9">
    <source>
        <dbReference type="RuleBase" id="RU364070"/>
    </source>
</evidence>
<evidence type="ECO:0000256" key="5">
    <source>
        <dbReference type="ARBA" id="ARBA00022519"/>
    </source>
</evidence>
<feature type="transmembrane region" description="Helical" evidence="9">
    <location>
        <begin position="872"/>
        <end position="889"/>
    </location>
</feature>
<feature type="transmembrane region" description="Helical" evidence="9">
    <location>
        <begin position="922"/>
        <end position="948"/>
    </location>
</feature>
<dbReference type="GO" id="GO:0009636">
    <property type="term" value="P:response to toxic substance"/>
    <property type="evidence" value="ECO:0007669"/>
    <property type="project" value="UniProtKB-ARBA"/>
</dbReference>
<dbReference type="OrthoDB" id="9807350at2"/>
<sequence length="1040" mass="112064">MLSRFFIDKPIFASVLSIIIVLAGIISMRALPIAQYPDIIPPEVVVSANYPGASAEVVASTIAAPLEEQINGVDGMLYMRSSSSNSGKLGLTVTFQIGTDPDQATINVNNRVQAALARLPAEVRQQGVMVNKRSSSILQVITLFSPNNRYDPIYLSNYALLNIIDELKRTPGVGEASLFGAKDYSMRIWLHPDKLAQYNLSPSDVSAAIAEQNSQFAPGQFGQEPNGSPQAFTYTITTQGRFSDIKQFEDIILQADSKGATLRLKDVARVELGALDYSFAATYNGSPSVAIGIYLQPGANALATTEAVAKTLEKLNKNFPEGVAYALPFDTTKFVSSSIKEVITTFFEAILLVVIVVYIFLQNARATIIPIIAVPISLIGTFAGMYLLGFSINMLTLFGMVLAIGIVVDDAIVVLENVERIMRTEDLNSHDASVKAMEEVSGPVIAIVLVLCAVFVPVGFMGGLTGEMYKQFAITIAVSVTISGFVALTLTPALCVLMLKNDHQEPFKIFEKFNKWFDNVTNKYSAGVRYIILRTGRGLAIFGVLILFSAIMFARTPTALVPEEDQGYILAMPFLLPGASLARTTAVTDEVTKRMMSHPAVKSIVTFAGFDLLSASSKSSAGASFVALKDWDERKDPAHDSRALTRTFMGMGADIKEAIFMAFNPPPITGISMTGGFEFYLQNKSGADIQTIAATANKLVAEASKRPELSGMQTTISVNIPQYSIIVDRVKAKALGVSISALFSTMTSTFGNSYINDFNLYGKPYKVILQSDAEFRSSPENLKHVFVKSSSGKMIPLDVLVQVKRMVGTDLVERFNAFPAAKIMGAPAPGFSSGQALAAIEAVVQEALPSDYTIGWTGSAYQEKAASGSSSSAFGFGIVMVFLILAALYERWSLPFAVILAVPFAIFGALLAIFLRNMNIDLYFQVGLLTLIGLAAKNAILIIEFAVMLHKEGKSVTEAAIEAAHLRFRPIIMTSLAFILGCMPLALSSGAGSASRHSIGTGIIGGMLAATFIAVFFIPLFFKLALKLGDYCSSLFHGRK</sequence>
<protein>
    <recommendedName>
        <fullName evidence="9">Efflux pump membrane transporter</fullName>
    </recommendedName>
</protein>
<feature type="transmembrane region" description="Helical" evidence="9">
    <location>
        <begin position="999"/>
        <end position="1022"/>
    </location>
</feature>
<dbReference type="NCBIfam" id="TIGR00915">
    <property type="entry name" value="2A0602"/>
    <property type="match status" value="1"/>
</dbReference>
<dbReference type="Proteomes" id="UP000031258">
    <property type="component" value="Unassembled WGS sequence"/>
</dbReference>
<feature type="transmembrane region" description="Helical" evidence="9">
    <location>
        <begin position="472"/>
        <end position="499"/>
    </location>
</feature>
<dbReference type="Gene3D" id="3.30.70.1430">
    <property type="entry name" value="Multidrug efflux transporter AcrB pore domain"/>
    <property type="match status" value="2"/>
</dbReference>
<dbReference type="InterPro" id="IPR004764">
    <property type="entry name" value="MdtF-like"/>
</dbReference>